<dbReference type="InterPro" id="IPR025631">
    <property type="entry name" value="Porin_10"/>
</dbReference>
<dbReference type="EMBL" id="BLBC01000005">
    <property type="protein sequence ID" value="GET45088.1"/>
    <property type="molecule type" value="Genomic_DNA"/>
</dbReference>
<gene>
    <name evidence="1" type="ORF">RCZ01_03900</name>
</gene>
<protein>
    <recommendedName>
        <fullName evidence="3">Porin</fullName>
    </recommendedName>
</protein>
<dbReference type="Pfam" id="PF14121">
    <property type="entry name" value="Porin_10"/>
    <property type="match status" value="1"/>
</dbReference>
<organism evidence="1 2">
    <name type="scientific">Capnocytophaga felis</name>
    <dbReference type="NCBI Taxonomy" id="2267611"/>
    <lineage>
        <taxon>Bacteria</taxon>
        <taxon>Pseudomonadati</taxon>
        <taxon>Bacteroidota</taxon>
        <taxon>Flavobacteriia</taxon>
        <taxon>Flavobacteriales</taxon>
        <taxon>Flavobacteriaceae</taxon>
        <taxon>Capnocytophaga</taxon>
    </lineage>
</organism>
<comment type="caution">
    <text evidence="1">The sequence shown here is derived from an EMBL/GenBank/DDBJ whole genome shotgun (WGS) entry which is preliminary data.</text>
</comment>
<dbReference type="SUPFAM" id="SSF56935">
    <property type="entry name" value="Porins"/>
    <property type="match status" value="1"/>
</dbReference>
<proteinExistence type="predicted"/>
<dbReference type="Proteomes" id="UP000398217">
    <property type="component" value="Unassembled WGS sequence"/>
</dbReference>
<reference evidence="2" key="1">
    <citation type="journal article" date="2020" name="Int. J. Syst. Evol. Microbiol.">
        <title>Capnocytophaga felis sp. nov. isolated from the feline oral cavity.</title>
        <authorList>
            <person name="Suzuki M."/>
            <person name="Umeda K."/>
            <person name="Kimura M."/>
            <person name="Imaoka K."/>
            <person name="Morikawa S."/>
            <person name="Maeda K."/>
        </authorList>
    </citation>
    <scope>NUCLEOTIDE SEQUENCE [LARGE SCALE GENOMIC DNA]</scope>
    <source>
        <strain evidence="2">KC07070</strain>
    </source>
</reference>
<evidence type="ECO:0000313" key="2">
    <source>
        <dbReference type="Proteomes" id="UP000398217"/>
    </source>
</evidence>
<evidence type="ECO:0008006" key="3">
    <source>
        <dbReference type="Google" id="ProtNLM"/>
    </source>
</evidence>
<accession>A0A5M4B6E0</accession>
<name>A0A5M4B6E0_9FLAO</name>
<sequence>MIGQEHNDNPKKGGITFKSMRPKKKKDSITFTANNYKTISYLRDTTAIDTSLTIQKFYKSNAWEKDMFGKMPFSNMGQPYNVMEYDFQNLDYLSSMGAEAKKQLYLTPEEVKYYLLPTPLTDITYKTGMEQGQMVNVLFSVNLKPTLNIFVGYKGLRSLGKYQRILASNGNLRLGLSYVSPNKKYTLFAHYAGHDIESQENGGITSVEQFESGDKQFKNRAVIDVFLPDAENLRESKRYFFQHDYAFLPNKDSLASYKQIRFRHRFLYETEYYKFNQNNVNQHFGEAFVTKEISDRMQLQKMINTVGAELELPYLGRTFVYGNAYFYNYFFRNAFYVSGELQRHQIKGTDLSLALQWNKKVGDFSIDAEGEQTFIGKITGTKLNGKLSYNFNEKNGILAGVSLHSSLPNFNFLLYQSDYKNYNWNNYNSFDKEQVQTIFGELKTQWGNATASISNIKNYTFFQVQNPVAEDKRAQSLPSQYSGNIQYLKLKLQKEFALGKFRLDNTLLFQRVAQDNQQILNVPTVVTRNTFYFASDLFNKAMYLQTGIGFNYFTKYYSNRYNPLLAEFEVQNTQKTGGFPMFDFFLNAKVRTMRIFFSIEHFNPFIMDTIFGKQYYNYYSAPQQPYRDLILRLGISWNLFS</sequence>
<evidence type="ECO:0000313" key="1">
    <source>
        <dbReference type="EMBL" id="GET45088.1"/>
    </source>
</evidence>
<keyword evidence="2" id="KW-1185">Reference proteome</keyword>
<dbReference type="AlphaFoldDB" id="A0A5M4B6E0"/>